<dbReference type="EMBL" id="JAKGSG010000064">
    <property type="protein sequence ID" value="MCF4123582.1"/>
    <property type="molecule type" value="Genomic_DNA"/>
</dbReference>
<dbReference type="InterPro" id="IPR007829">
    <property type="entry name" value="TM2"/>
</dbReference>
<dbReference type="AlphaFoldDB" id="A0AA41QJU9"/>
<organism evidence="8 9">
    <name type="scientific">Antribacter soli</name>
    <dbReference type="NCBI Taxonomy" id="2910976"/>
    <lineage>
        <taxon>Bacteria</taxon>
        <taxon>Bacillati</taxon>
        <taxon>Actinomycetota</taxon>
        <taxon>Actinomycetes</taxon>
        <taxon>Micrococcales</taxon>
        <taxon>Promicromonosporaceae</taxon>
        <taxon>Antribacter</taxon>
    </lineage>
</organism>
<evidence type="ECO:0000313" key="9">
    <source>
        <dbReference type="Proteomes" id="UP001165405"/>
    </source>
</evidence>
<sequence>MSQHPNEHPTQPYIDPDEDGGAQPHPNEQATAPYDTAAHPNEQATTPYDTAAHPNEQATTPYGSTAHPNVQVTVNYGGGQPDEQATERLTNPAENNLTRPLPAGMRTPGPTGPASAIVTAKPYGPPPTPPALPGSKSRLVAGLLGIFVGGLGLHRFYLGYHGIGLALLIGTVFLSILSLGALIWLGPLWGLIEGILYLASKKGYWSVDARRVPLSD</sequence>
<dbReference type="GO" id="GO:0016020">
    <property type="term" value="C:membrane"/>
    <property type="evidence" value="ECO:0007669"/>
    <property type="project" value="UniProtKB-SubCell"/>
</dbReference>
<evidence type="ECO:0000259" key="7">
    <source>
        <dbReference type="Pfam" id="PF05154"/>
    </source>
</evidence>
<evidence type="ECO:0000256" key="6">
    <source>
        <dbReference type="SAM" id="Phobius"/>
    </source>
</evidence>
<feature type="domain" description="TM2" evidence="7">
    <location>
        <begin position="135"/>
        <end position="184"/>
    </location>
</feature>
<evidence type="ECO:0000256" key="1">
    <source>
        <dbReference type="ARBA" id="ARBA00004141"/>
    </source>
</evidence>
<feature type="transmembrane region" description="Helical" evidence="6">
    <location>
        <begin position="163"/>
        <end position="192"/>
    </location>
</feature>
<name>A0AA41QJU9_9MICO</name>
<dbReference type="Proteomes" id="UP001165405">
    <property type="component" value="Unassembled WGS sequence"/>
</dbReference>
<comment type="caution">
    <text evidence="8">The sequence shown here is derived from an EMBL/GenBank/DDBJ whole genome shotgun (WGS) entry which is preliminary data.</text>
</comment>
<gene>
    <name evidence="8" type="ORF">L1785_21675</name>
</gene>
<dbReference type="RefSeq" id="WP_236091334.1">
    <property type="nucleotide sequence ID" value="NZ_JAKGSG010000064.1"/>
</dbReference>
<evidence type="ECO:0000313" key="8">
    <source>
        <dbReference type="EMBL" id="MCF4123582.1"/>
    </source>
</evidence>
<feature type="compositionally biased region" description="Polar residues" evidence="5">
    <location>
        <begin position="87"/>
        <end position="98"/>
    </location>
</feature>
<keyword evidence="2 6" id="KW-0812">Transmembrane</keyword>
<evidence type="ECO:0000256" key="3">
    <source>
        <dbReference type="ARBA" id="ARBA00022989"/>
    </source>
</evidence>
<proteinExistence type="predicted"/>
<accession>A0AA41QJU9</accession>
<dbReference type="Pfam" id="PF05154">
    <property type="entry name" value="TM2"/>
    <property type="match status" value="1"/>
</dbReference>
<evidence type="ECO:0000256" key="5">
    <source>
        <dbReference type="SAM" id="MobiDB-lite"/>
    </source>
</evidence>
<keyword evidence="4 6" id="KW-0472">Membrane</keyword>
<evidence type="ECO:0000256" key="2">
    <source>
        <dbReference type="ARBA" id="ARBA00022692"/>
    </source>
</evidence>
<protein>
    <submittedName>
        <fullName evidence="8">NINE protein</fullName>
    </submittedName>
</protein>
<comment type="subcellular location">
    <subcellularLocation>
        <location evidence="1">Membrane</location>
        <topology evidence="1">Multi-pass membrane protein</topology>
    </subcellularLocation>
</comment>
<feature type="compositionally biased region" description="Polar residues" evidence="5">
    <location>
        <begin position="56"/>
        <end position="74"/>
    </location>
</feature>
<keyword evidence="9" id="KW-1185">Reference proteome</keyword>
<evidence type="ECO:0000256" key="4">
    <source>
        <dbReference type="ARBA" id="ARBA00023136"/>
    </source>
</evidence>
<reference evidence="8" key="1">
    <citation type="submission" date="2022-01" db="EMBL/GenBank/DDBJ databases">
        <title>Antribacter sp. nov., isolated from Guizhou of China.</title>
        <authorList>
            <person name="Chengliang C."/>
            <person name="Ya Z."/>
        </authorList>
    </citation>
    <scope>NUCLEOTIDE SEQUENCE</scope>
    <source>
        <strain evidence="8">KLBMP 9083</strain>
    </source>
</reference>
<keyword evidence="3 6" id="KW-1133">Transmembrane helix</keyword>
<feature type="region of interest" description="Disordered" evidence="5">
    <location>
        <begin position="1"/>
        <end position="110"/>
    </location>
</feature>
<feature type="transmembrane region" description="Helical" evidence="6">
    <location>
        <begin position="139"/>
        <end position="157"/>
    </location>
</feature>